<dbReference type="InterPro" id="IPR002528">
    <property type="entry name" value="MATE_fam"/>
</dbReference>
<keyword evidence="2" id="KW-0812">Transmembrane</keyword>
<proteinExistence type="inferred from homology"/>
<gene>
    <name evidence="3" type="ORF">FEM48_Zijuj05G0096600</name>
</gene>
<dbReference type="AlphaFoldDB" id="A0A978VE80"/>
<dbReference type="EMBL" id="JAEACU010000005">
    <property type="protein sequence ID" value="KAH7528669.1"/>
    <property type="molecule type" value="Genomic_DNA"/>
</dbReference>
<dbReference type="GO" id="GO:0015297">
    <property type="term" value="F:antiporter activity"/>
    <property type="evidence" value="ECO:0007669"/>
    <property type="project" value="InterPro"/>
</dbReference>
<dbReference type="Pfam" id="PF01554">
    <property type="entry name" value="MatE"/>
    <property type="match status" value="1"/>
</dbReference>
<feature type="transmembrane region" description="Helical" evidence="2">
    <location>
        <begin position="36"/>
        <end position="60"/>
    </location>
</feature>
<dbReference type="Proteomes" id="UP000813462">
    <property type="component" value="Unassembled WGS sequence"/>
</dbReference>
<keyword evidence="2" id="KW-1133">Transmembrane helix</keyword>
<evidence type="ECO:0000256" key="2">
    <source>
        <dbReference type="SAM" id="Phobius"/>
    </source>
</evidence>
<comment type="similarity">
    <text evidence="1">Belongs to the multi antimicrobial extrusion (MATE) (TC 2.A.66.1) family.</text>
</comment>
<dbReference type="PANTHER" id="PTHR11206">
    <property type="entry name" value="MULTIDRUG RESISTANCE PROTEIN"/>
    <property type="match status" value="1"/>
</dbReference>
<keyword evidence="2" id="KW-0472">Membrane</keyword>
<organism evidence="3 4">
    <name type="scientific">Ziziphus jujuba var. spinosa</name>
    <dbReference type="NCBI Taxonomy" id="714518"/>
    <lineage>
        <taxon>Eukaryota</taxon>
        <taxon>Viridiplantae</taxon>
        <taxon>Streptophyta</taxon>
        <taxon>Embryophyta</taxon>
        <taxon>Tracheophyta</taxon>
        <taxon>Spermatophyta</taxon>
        <taxon>Magnoliopsida</taxon>
        <taxon>eudicotyledons</taxon>
        <taxon>Gunneridae</taxon>
        <taxon>Pentapetalae</taxon>
        <taxon>rosids</taxon>
        <taxon>fabids</taxon>
        <taxon>Rosales</taxon>
        <taxon>Rhamnaceae</taxon>
        <taxon>Paliureae</taxon>
        <taxon>Ziziphus</taxon>
    </lineage>
</organism>
<accession>A0A978VE80</accession>
<sequence length="92" mass="9988">MMVLLSGLLPNPKLETSVLSIIIRVSNELGAGHPEAAHLVVHVALALVIVEGLLLGIFLISIHNIWGYAYTNEAEVVKCVAKMLPILQYPTF</sequence>
<reference evidence="3" key="1">
    <citation type="journal article" date="2021" name="Front. Plant Sci.">
        <title>Chromosome-Scale Genome Assembly for Chinese Sour Jujube and Insights Into Its Genome Evolution and Domestication Signature.</title>
        <authorList>
            <person name="Shen L.-Y."/>
            <person name="Luo H."/>
            <person name="Wang X.-L."/>
            <person name="Wang X.-M."/>
            <person name="Qiu X.-J."/>
            <person name="Liu H."/>
            <person name="Zhou S.-S."/>
            <person name="Jia K.-H."/>
            <person name="Nie S."/>
            <person name="Bao Y.-T."/>
            <person name="Zhang R.-G."/>
            <person name="Yun Q.-Z."/>
            <person name="Chai Y.-H."/>
            <person name="Lu J.-Y."/>
            <person name="Li Y."/>
            <person name="Zhao S.-W."/>
            <person name="Mao J.-F."/>
            <person name="Jia S.-G."/>
            <person name="Mao Y.-M."/>
        </authorList>
    </citation>
    <scope>NUCLEOTIDE SEQUENCE</scope>
    <source>
        <strain evidence="3">AT0</strain>
        <tissue evidence="3">Leaf</tissue>
    </source>
</reference>
<dbReference type="GO" id="GO:0016020">
    <property type="term" value="C:membrane"/>
    <property type="evidence" value="ECO:0007669"/>
    <property type="project" value="InterPro"/>
</dbReference>
<dbReference type="GO" id="GO:0042910">
    <property type="term" value="F:xenobiotic transmembrane transporter activity"/>
    <property type="evidence" value="ECO:0007669"/>
    <property type="project" value="InterPro"/>
</dbReference>
<evidence type="ECO:0000256" key="1">
    <source>
        <dbReference type="ARBA" id="ARBA00010199"/>
    </source>
</evidence>
<evidence type="ECO:0000313" key="3">
    <source>
        <dbReference type="EMBL" id="KAH7528669.1"/>
    </source>
</evidence>
<name>A0A978VE80_ZIZJJ</name>
<evidence type="ECO:0000313" key="4">
    <source>
        <dbReference type="Proteomes" id="UP000813462"/>
    </source>
</evidence>
<comment type="caution">
    <text evidence="3">The sequence shown here is derived from an EMBL/GenBank/DDBJ whole genome shotgun (WGS) entry which is preliminary data.</text>
</comment>
<protein>
    <submittedName>
        <fullName evidence="3">Uncharacterized protein</fullName>
    </submittedName>
</protein>